<dbReference type="EMBL" id="JAAPAO010000234">
    <property type="protein sequence ID" value="KAF4666481.1"/>
    <property type="molecule type" value="Genomic_DNA"/>
</dbReference>
<dbReference type="PANTHER" id="PTHR46381:SF2">
    <property type="entry name" value="MAP KINASE PHOSPHATASE"/>
    <property type="match status" value="1"/>
</dbReference>
<evidence type="ECO:0000313" key="6">
    <source>
        <dbReference type="EMBL" id="KAF4666481.1"/>
    </source>
</evidence>
<dbReference type="SUPFAM" id="SSF55753">
    <property type="entry name" value="Actin depolymerizing proteins"/>
    <property type="match status" value="1"/>
</dbReference>
<organism evidence="6 7">
    <name type="scientific">Perkinsus chesapeaki</name>
    <name type="common">Clam parasite</name>
    <name type="synonym">Perkinsus andrewsi</name>
    <dbReference type="NCBI Taxonomy" id="330153"/>
    <lineage>
        <taxon>Eukaryota</taxon>
        <taxon>Sar</taxon>
        <taxon>Alveolata</taxon>
        <taxon>Perkinsozoa</taxon>
        <taxon>Perkinsea</taxon>
        <taxon>Perkinsida</taxon>
        <taxon>Perkinsidae</taxon>
        <taxon>Perkinsus</taxon>
    </lineage>
</organism>
<comment type="caution">
    <text evidence="6">The sequence shown here is derived from an EMBL/GenBank/DDBJ whole genome shotgun (WGS) entry which is preliminary data.</text>
</comment>
<dbReference type="InterPro" id="IPR000340">
    <property type="entry name" value="Dual-sp_phosphatase_cat-dom"/>
</dbReference>
<keyword evidence="1" id="KW-0378">Hydrolase</keyword>
<evidence type="ECO:0000313" key="7">
    <source>
        <dbReference type="Proteomes" id="UP000591131"/>
    </source>
</evidence>
<gene>
    <name evidence="6" type="primary">DUSP14</name>
    <name evidence="6" type="ORF">FOL47_004082</name>
</gene>
<dbReference type="CDD" id="cd14498">
    <property type="entry name" value="DSP"/>
    <property type="match status" value="1"/>
</dbReference>
<feature type="region of interest" description="Disordered" evidence="3">
    <location>
        <begin position="257"/>
        <end position="281"/>
    </location>
</feature>
<sequence>MPIRTLNMSAGHADAGGPLPHASLTVDKSPVGLAEYLKSVGTRWPATAADRQDDGSCHLTAWMFTPASAKTGQTLVKDVPLRLYGTGPEALRAATAAQFTWTWDPKACYLVLYTFPTSPTQSPAATAFEPRVFAKWALEAIAICTPRGLASWVGSSDPNIEEGIQHGSAQDGFVVYVWSGKDADLTVKVTALARGYDLGKALRCSRTVAPSSKGSTGMERQTVRVQSLLGPDGSEKADDVLPDKECQLLRVMQHTLGRKPLPDLPPAGGIPQPADVTVTGRPPVVPALKLAKMPLSGEQQISAGGSSSQRGTQSARATSSGRRRMVSERDLDTTLENPPKSARSSEGSSARLRQQQQRILPMPRPKTELELIQSFDVGPDADNSHLPAELQNELRLQRYRSQCSEILPGALYLGGAKVASNLEILKEKGITHIVNTAADVCSNSFADRGFKYATYFLKDARDEPMLPAVLYHAILWIHSAITQEKGKVLVHCFEGVSRSSTVVVAYLMWLRCWTYSVAFDWVKKTRPICNPNTGFTCALIVLGKKLERSRTPALSYKTPETTKSYPTLSRITVHSLRSLPRPTSLMVALPVSAGSGLGSEAPVIPISIDPRFAYILQYNTFVVIILSKGVGRNDLVAMAIADHLHRVRTVEYGGTIEEEADPLDIVEVAIDGETDELGVQALRRLLWPDSDGPSVALDALIRRRENRAWDEEYAAIARSQGSLEDASAGGIEELQFAHVANYVPPVRCKLGSLESTSNNSGSMTKHEAWKEDGADNVANIVTDGKTEVYCYPDIDKGSRLTQFELDELEEGEVFIIFVPRREVMSVWIGEGSTKPPEQTIEDIRETLCERHGIPASRVDIEIVYQGDETEEFEEYFDDD</sequence>
<dbReference type="Proteomes" id="UP000591131">
    <property type="component" value="Unassembled WGS sequence"/>
</dbReference>
<evidence type="ECO:0000256" key="1">
    <source>
        <dbReference type="ARBA" id="ARBA00022801"/>
    </source>
</evidence>
<feature type="compositionally biased region" description="Polar residues" evidence="3">
    <location>
        <begin position="342"/>
        <end position="358"/>
    </location>
</feature>
<dbReference type="InterPro" id="IPR029021">
    <property type="entry name" value="Prot-tyrosine_phosphatase-like"/>
</dbReference>
<evidence type="ECO:0000259" key="5">
    <source>
        <dbReference type="PROSITE" id="PS50056"/>
    </source>
</evidence>
<evidence type="ECO:0000256" key="3">
    <source>
        <dbReference type="SAM" id="MobiDB-lite"/>
    </source>
</evidence>
<feature type="compositionally biased region" description="Polar residues" evidence="3">
    <location>
        <begin position="297"/>
        <end position="320"/>
    </location>
</feature>
<dbReference type="PROSITE" id="PS50054">
    <property type="entry name" value="TYR_PHOSPHATASE_DUAL"/>
    <property type="match status" value="1"/>
</dbReference>
<name>A0A7J6M5Y6_PERCH</name>
<dbReference type="SMART" id="SM00195">
    <property type="entry name" value="DSPc"/>
    <property type="match status" value="1"/>
</dbReference>
<feature type="region of interest" description="Disordered" evidence="3">
    <location>
        <begin position="296"/>
        <end position="365"/>
    </location>
</feature>
<dbReference type="SUPFAM" id="SSF52799">
    <property type="entry name" value="(Phosphotyrosine protein) phosphatases II"/>
    <property type="match status" value="1"/>
</dbReference>
<dbReference type="PROSITE" id="PS50056">
    <property type="entry name" value="TYR_PHOSPHATASE_2"/>
    <property type="match status" value="1"/>
</dbReference>
<dbReference type="Gene3D" id="3.40.20.10">
    <property type="entry name" value="Severin"/>
    <property type="match status" value="1"/>
</dbReference>
<feature type="domain" description="Tyrosine specific protein phosphatases" evidence="5">
    <location>
        <begin position="468"/>
        <end position="527"/>
    </location>
</feature>
<dbReference type="Gene3D" id="3.90.190.10">
    <property type="entry name" value="Protein tyrosine phosphatase superfamily"/>
    <property type="match status" value="1"/>
</dbReference>
<dbReference type="PROSITE" id="PS00383">
    <property type="entry name" value="TYR_PHOSPHATASE_1"/>
    <property type="match status" value="1"/>
</dbReference>
<dbReference type="PANTHER" id="PTHR46381">
    <property type="entry name" value="MKPA PROTEIN"/>
    <property type="match status" value="1"/>
</dbReference>
<accession>A0A7J6M5Y6</accession>
<dbReference type="Pfam" id="PF00782">
    <property type="entry name" value="DSPc"/>
    <property type="match status" value="1"/>
</dbReference>
<dbReference type="InterPro" id="IPR000387">
    <property type="entry name" value="Tyr_Pase_dom"/>
</dbReference>
<dbReference type="AlphaFoldDB" id="A0A7J6M5Y6"/>
<dbReference type="GO" id="GO:0004721">
    <property type="term" value="F:phosphoprotein phosphatase activity"/>
    <property type="evidence" value="ECO:0007669"/>
    <property type="project" value="UniProtKB-KW"/>
</dbReference>
<evidence type="ECO:0000259" key="4">
    <source>
        <dbReference type="PROSITE" id="PS50054"/>
    </source>
</evidence>
<feature type="domain" description="Tyrosine-protein phosphatase" evidence="4">
    <location>
        <begin position="402"/>
        <end position="548"/>
    </location>
</feature>
<dbReference type="OrthoDB" id="2017893at2759"/>
<dbReference type="InterPro" id="IPR020422">
    <property type="entry name" value="TYR_PHOSPHATASE_DUAL_dom"/>
</dbReference>
<evidence type="ECO:0000256" key="2">
    <source>
        <dbReference type="ARBA" id="ARBA00022912"/>
    </source>
</evidence>
<proteinExistence type="predicted"/>
<dbReference type="InterPro" id="IPR016130">
    <property type="entry name" value="Tyr_Pase_AS"/>
</dbReference>
<protein>
    <submittedName>
        <fullName evidence="6">Dual specificity protein phosphatase 14</fullName>
    </submittedName>
</protein>
<dbReference type="InterPro" id="IPR029006">
    <property type="entry name" value="ADF-H/Gelsolin-like_dom_sf"/>
</dbReference>
<reference evidence="6 7" key="1">
    <citation type="submission" date="2020-04" db="EMBL/GenBank/DDBJ databases">
        <title>Perkinsus chesapeaki whole genome sequence.</title>
        <authorList>
            <person name="Bogema D.R."/>
        </authorList>
    </citation>
    <scope>NUCLEOTIDE SEQUENCE [LARGE SCALE GENOMIC DNA]</scope>
    <source>
        <strain evidence="6">ATCC PRA-425</strain>
    </source>
</reference>
<keyword evidence="7" id="KW-1185">Reference proteome</keyword>
<keyword evidence="2" id="KW-0904">Protein phosphatase</keyword>